<protein>
    <recommendedName>
        <fullName evidence="3">F-box domain-containing protein</fullName>
    </recommendedName>
</protein>
<reference evidence="1 2" key="1">
    <citation type="journal article" date="2024" name="J Genomics">
        <title>Draft genome sequencing and assembly of Favolaschia claudopus CIRM-BRFM 2984 isolated from oak limbs.</title>
        <authorList>
            <person name="Navarro D."/>
            <person name="Drula E."/>
            <person name="Chaduli D."/>
            <person name="Cazenave R."/>
            <person name="Ahrendt S."/>
            <person name="Wang J."/>
            <person name="Lipzen A."/>
            <person name="Daum C."/>
            <person name="Barry K."/>
            <person name="Grigoriev I.V."/>
            <person name="Favel A."/>
            <person name="Rosso M.N."/>
            <person name="Martin F."/>
        </authorList>
    </citation>
    <scope>NUCLEOTIDE SEQUENCE [LARGE SCALE GENOMIC DNA]</scope>
    <source>
        <strain evidence="1 2">CIRM-BRFM 2984</strain>
    </source>
</reference>
<dbReference type="EMBL" id="JAWWNJ010000066">
    <property type="protein sequence ID" value="KAK7012330.1"/>
    <property type="molecule type" value="Genomic_DNA"/>
</dbReference>
<gene>
    <name evidence="1" type="ORF">R3P38DRAFT_3021953</name>
</gene>
<proteinExistence type="predicted"/>
<organism evidence="1 2">
    <name type="scientific">Favolaschia claudopus</name>
    <dbReference type="NCBI Taxonomy" id="2862362"/>
    <lineage>
        <taxon>Eukaryota</taxon>
        <taxon>Fungi</taxon>
        <taxon>Dikarya</taxon>
        <taxon>Basidiomycota</taxon>
        <taxon>Agaricomycotina</taxon>
        <taxon>Agaricomycetes</taxon>
        <taxon>Agaricomycetidae</taxon>
        <taxon>Agaricales</taxon>
        <taxon>Marasmiineae</taxon>
        <taxon>Mycenaceae</taxon>
        <taxon>Favolaschia</taxon>
    </lineage>
</organism>
<keyword evidence="2" id="KW-1185">Reference proteome</keyword>
<dbReference type="Proteomes" id="UP001362999">
    <property type="component" value="Unassembled WGS sequence"/>
</dbReference>
<comment type="caution">
    <text evidence="1">The sequence shown here is derived from an EMBL/GenBank/DDBJ whole genome shotgun (WGS) entry which is preliminary data.</text>
</comment>
<name>A0AAW0AHX7_9AGAR</name>
<evidence type="ECO:0000313" key="2">
    <source>
        <dbReference type="Proteomes" id="UP001362999"/>
    </source>
</evidence>
<evidence type="ECO:0000313" key="1">
    <source>
        <dbReference type="EMBL" id="KAK7012330.1"/>
    </source>
</evidence>
<evidence type="ECO:0008006" key="3">
    <source>
        <dbReference type="Google" id="ProtNLM"/>
    </source>
</evidence>
<accession>A0AAW0AHX7</accession>
<dbReference type="AlphaFoldDB" id="A0AAW0AHX7"/>
<sequence>MLSLFSDRLGTNYVPSDEEIEQIKADLFSRTKELARLDNRIRELSEQRDKIQGYVDSHKALISHPRRLPLDILEAIFLACLPTERNAAMTVREAPLLLCRICSSWRVAGREFMARLWTSLHISVDFVTVKASRNEAVDQWLQRAATCPISLSIAHGAWGWPVPTDEAVRALAKSLPTSWSSWRHVKFVSMSSVMSQVFEGIRQAPPRLESFIFTGDLSLLSPLNLLDAPSLRHLSLQTHDHLHFAPSLSVAWHELTHLGLNALRTQNKRYPSGISFSYSKNVRSLYHSLRRPQAPLKYQLILGCHKQSFPSWIHSSSPPIGA</sequence>